<dbReference type="EMBL" id="LT629770">
    <property type="protein sequence ID" value="SDR72497.1"/>
    <property type="molecule type" value="Genomic_DNA"/>
</dbReference>
<dbReference type="GeneID" id="36301357"/>
<dbReference type="Gene3D" id="2.60.40.10">
    <property type="entry name" value="Immunoglobulins"/>
    <property type="match status" value="1"/>
</dbReference>
<evidence type="ECO:0000313" key="2">
    <source>
        <dbReference type="EMBL" id="SDR70578.1"/>
    </source>
</evidence>
<proteinExistence type="predicted"/>
<dbReference type="RefSeq" id="WP_060921012.1">
    <property type="nucleotide sequence ID" value="NZ_LT629770.1"/>
</dbReference>
<sequence>MSEAVPLPAGTTLGKSFEYGIDINLGTSAVPEWQPFRRISGFQPTFTPTTQDAQTYDDLGADNSDVTGWSFAIAFNVQVNRNTATGLYLPEIEALLARTRPSAKGEAAVVEVRWYHKPEIGTPNPADAGQGRATVAITRQNTGPNGEIEVLSVTLSGKGPYTEIANPFDGWDSTVAVIGTVGPEGAGDGDLVTITGTGFLGTTGVSIDGASLAATDYTVVSGATIIAALPAGDAGNVPVIVTNAAGASAPHTFTRGA</sequence>
<dbReference type="InterPro" id="IPR014756">
    <property type="entry name" value="Ig_E-set"/>
</dbReference>
<dbReference type="InterPro" id="IPR013783">
    <property type="entry name" value="Ig-like_fold"/>
</dbReference>
<dbReference type="SUPFAM" id="SSF81296">
    <property type="entry name" value="E set domains"/>
    <property type="match status" value="1"/>
</dbReference>
<dbReference type="Pfam" id="PF01833">
    <property type="entry name" value="TIG"/>
    <property type="match status" value="1"/>
</dbReference>
<dbReference type="AlphaFoldDB" id="A0A1H1LDK2"/>
<dbReference type="GO" id="GO:0005975">
    <property type="term" value="P:carbohydrate metabolic process"/>
    <property type="evidence" value="ECO:0007669"/>
    <property type="project" value="UniProtKB-ARBA"/>
</dbReference>
<evidence type="ECO:0000259" key="1">
    <source>
        <dbReference type="Pfam" id="PF01833"/>
    </source>
</evidence>
<protein>
    <submittedName>
        <fullName evidence="3">IPT/TIG domain-containing protein</fullName>
    </submittedName>
</protein>
<gene>
    <name evidence="2" type="ORF">SAMN04489809_0014</name>
    <name evidence="3" type="ORF">SAMN04489809_0090</name>
</gene>
<dbReference type="Proteomes" id="UP000182126">
    <property type="component" value="Chromosome I"/>
</dbReference>
<reference evidence="3 4" key="1">
    <citation type="submission" date="2016-10" db="EMBL/GenBank/DDBJ databases">
        <authorList>
            <person name="de Groot N.N."/>
        </authorList>
    </citation>
    <scope>NUCLEOTIDE SEQUENCE [LARGE SCALE GENOMIC DNA]</scope>
    <source>
        <strain evidence="3 4">DSM 15019</strain>
    </source>
</reference>
<accession>A0A1H1LDK2</accession>
<evidence type="ECO:0000313" key="3">
    <source>
        <dbReference type="EMBL" id="SDR72497.1"/>
    </source>
</evidence>
<dbReference type="EMBL" id="LT629770">
    <property type="protein sequence ID" value="SDR70578.1"/>
    <property type="molecule type" value="Genomic_DNA"/>
</dbReference>
<dbReference type="NCBIfam" id="NF047353">
    <property type="entry name" value="tube_lmo2291"/>
    <property type="match status" value="1"/>
</dbReference>
<name>A0A1H1LDK2_9MICO</name>
<organism evidence="3 4">
    <name type="scientific">Microbacterium paraoxydans</name>
    <dbReference type="NCBI Taxonomy" id="199592"/>
    <lineage>
        <taxon>Bacteria</taxon>
        <taxon>Bacillati</taxon>
        <taxon>Actinomycetota</taxon>
        <taxon>Actinomycetes</taxon>
        <taxon>Micrococcales</taxon>
        <taxon>Microbacteriaceae</taxon>
        <taxon>Microbacterium</taxon>
    </lineage>
</organism>
<dbReference type="InterPro" id="IPR002909">
    <property type="entry name" value="IPT_dom"/>
</dbReference>
<evidence type="ECO:0000313" key="4">
    <source>
        <dbReference type="Proteomes" id="UP000182126"/>
    </source>
</evidence>
<feature type="domain" description="IPT/TIG" evidence="1">
    <location>
        <begin position="186"/>
        <end position="254"/>
    </location>
</feature>